<dbReference type="InterPro" id="IPR019734">
    <property type="entry name" value="TPR_rpt"/>
</dbReference>
<dbReference type="Proteomes" id="UP000885722">
    <property type="component" value="Unassembled WGS sequence"/>
</dbReference>
<keyword evidence="2 3" id="KW-0802">TPR repeat</keyword>
<dbReference type="EMBL" id="DRNO01000112">
    <property type="protein sequence ID" value="HFC03555.1"/>
    <property type="molecule type" value="Genomic_DNA"/>
</dbReference>
<dbReference type="PANTHER" id="PTHR44943:SF8">
    <property type="entry name" value="TPR REPEAT-CONTAINING PROTEIN MJ0263"/>
    <property type="match status" value="1"/>
</dbReference>
<keyword evidence="4" id="KW-1133">Transmembrane helix</keyword>
<dbReference type="InterPro" id="IPR051685">
    <property type="entry name" value="Ycf3/AcsC/BcsC/TPR_MFPF"/>
</dbReference>
<dbReference type="PROSITE" id="PS50293">
    <property type="entry name" value="TPR_REGION"/>
    <property type="match status" value="1"/>
</dbReference>
<feature type="transmembrane region" description="Helical" evidence="4">
    <location>
        <begin position="6"/>
        <end position="24"/>
    </location>
</feature>
<organism evidence="5">
    <name type="scientific">Nitratifractor salsuginis</name>
    <dbReference type="NCBI Taxonomy" id="269261"/>
    <lineage>
        <taxon>Bacteria</taxon>
        <taxon>Pseudomonadati</taxon>
        <taxon>Campylobacterota</taxon>
        <taxon>Epsilonproteobacteria</taxon>
        <taxon>Campylobacterales</taxon>
        <taxon>Sulfurovaceae</taxon>
        <taxon>Nitratifractor</taxon>
    </lineage>
</organism>
<feature type="repeat" description="TPR" evidence="3">
    <location>
        <begin position="98"/>
        <end position="131"/>
    </location>
</feature>
<dbReference type="PROSITE" id="PS50005">
    <property type="entry name" value="TPR"/>
    <property type="match status" value="3"/>
</dbReference>
<comment type="caution">
    <text evidence="5">The sequence shown here is derived from an EMBL/GenBank/DDBJ whole genome shotgun (WGS) entry which is preliminary data.</text>
</comment>
<sequence length="211" mass="24282">MTLFQLILLIAAGVIFYLFFRQLFSGDSPRRGVDYEAKVPEERIGGINRPDKTFAREKPSQSRLEELLQIADESLEKGDNLEAKKALQSALILDEKNPEVLRRLGVVYMNMNDYTDAREIYEILLAQDPEDDLAHGSLANALHKLGEEEEAIEHHREAIRLDPAYAPHHYNYANTLYELGRREEALAEYRKALELDPELDQAKKMIEELSR</sequence>
<evidence type="ECO:0000256" key="2">
    <source>
        <dbReference type="ARBA" id="ARBA00022803"/>
    </source>
</evidence>
<dbReference type="SUPFAM" id="SSF48452">
    <property type="entry name" value="TPR-like"/>
    <property type="match status" value="1"/>
</dbReference>
<feature type="repeat" description="TPR" evidence="3">
    <location>
        <begin position="132"/>
        <end position="165"/>
    </location>
</feature>
<evidence type="ECO:0000256" key="3">
    <source>
        <dbReference type="PROSITE-ProRule" id="PRU00339"/>
    </source>
</evidence>
<dbReference type="InterPro" id="IPR011990">
    <property type="entry name" value="TPR-like_helical_dom_sf"/>
</dbReference>
<accession>A0A7V2WL89</accession>
<dbReference type="SMART" id="SM00028">
    <property type="entry name" value="TPR"/>
    <property type="match status" value="4"/>
</dbReference>
<feature type="repeat" description="TPR" evidence="3">
    <location>
        <begin position="166"/>
        <end position="199"/>
    </location>
</feature>
<evidence type="ECO:0000256" key="4">
    <source>
        <dbReference type="SAM" id="Phobius"/>
    </source>
</evidence>
<evidence type="ECO:0000256" key="1">
    <source>
        <dbReference type="ARBA" id="ARBA00022737"/>
    </source>
</evidence>
<name>A0A7V2WL89_9BACT</name>
<dbReference type="InterPro" id="IPR013105">
    <property type="entry name" value="TPR_2"/>
</dbReference>
<dbReference type="Gene3D" id="1.25.40.10">
    <property type="entry name" value="Tetratricopeptide repeat domain"/>
    <property type="match status" value="1"/>
</dbReference>
<keyword evidence="4" id="KW-0472">Membrane</keyword>
<dbReference type="AlphaFoldDB" id="A0A7V2WL89"/>
<keyword evidence="4" id="KW-0812">Transmembrane</keyword>
<keyword evidence="1" id="KW-0677">Repeat</keyword>
<dbReference type="PANTHER" id="PTHR44943">
    <property type="entry name" value="CELLULOSE SYNTHASE OPERON PROTEIN C"/>
    <property type="match status" value="1"/>
</dbReference>
<reference evidence="5" key="1">
    <citation type="journal article" date="2020" name="mSystems">
        <title>Genome- and Community-Level Interaction Insights into Carbon Utilization and Element Cycling Functions of Hydrothermarchaeota in Hydrothermal Sediment.</title>
        <authorList>
            <person name="Zhou Z."/>
            <person name="Liu Y."/>
            <person name="Xu W."/>
            <person name="Pan J."/>
            <person name="Luo Z.H."/>
            <person name="Li M."/>
        </authorList>
    </citation>
    <scope>NUCLEOTIDE SEQUENCE [LARGE SCALE GENOMIC DNA]</scope>
    <source>
        <strain evidence="5">HyVt-513</strain>
    </source>
</reference>
<protein>
    <submittedName>
        <fullName evidence="5">Tetratricopeptide repeat protein</fullName>
    </submittedName>
</protein>
<proteinExistence type="predicted"/>
<dbReference type="Pfam" id="PF14559">
    <property type="entry name" value="TPR_19"/>
    <property type="match status" value="1"/>
</dbReference>
<gene>
    <name evidence="5" type="ORF">ENJ74_01660</name>
</gene>
<dbReference type="Pfam" id="PF07719">
    <property type="entry name" value="TPR_2"/>
    <property type="match status" value="1"/>
</dbReference>
<evidence type="ECO:0000313" key="5">
    <source>
        <dbReference type="EMBL" id="HFC03555.1"/>
    </source>
</evidence>